<keyword evidence="4" id="KW-1185">Reference proteome</keyword>
<keyword evidence="1" id="KW-0862">Zinc</keyword>
<dbReference type="GO" id="GO:0008270">
    <property type="term" value="F:zinc ion binding"/>
    <property type="evidence" value="ECO:0007669"/>
    <property type="project" value="UniProtKB-KW"/>
</dbReference>
<accession>A0A915E9F9</accession>
<sequence>MVWPNSELKVNQFQKLQWTISKQNVNIVKFLRFQSGQDIPACGAFRQESIRSGYIYMLSEASVRSYIEVFESRRPAATLIGLITKIIAECNAHYSEKLMNYALGRNSEYGRQAHSIVRNSKTLRNEEQNAACSSMDSNDVKGSVCLVTDGLNQDGVEIRYLVNVSAGVCECHSSQTTFYCQHLDAAQTHLNCNVPSSDLTIQPELDKKERTLLLQLATGSSCSRSLFAPWDVVMSEESMEIYTDDADNIAQEILVDSSNSDQLHNYVIDKDNREDEENVKFYAASTPSTSAINGNTQTEDQPNKSTSHPKISATQYTKIKLRKKLAEQACVKLEKTRSVKAFQRFFTGVIDGNVSHTPCTSQVPPYQSLSPRKRRISEQKEVNEEDEFIIVEDNLQDADIQITTVVQTL</sequence>
<feature type="region of interest" description="Disordered" evidence="2">
    <location>
        <begin position="284"/>
        <end position="311"/>
    </location>
</feature>
<dbReference type="Proteomes" id="UP000887574">
    <property type="component" value="Unplaced"/>
</dbReference>
<feature type="compositionally biased region" description="Polar residues" evidence="2">
    <location>
        <begin position="360"/>
        <end position="370"/>
    </location>
</feature>
<evidence type="ECO:0000313" key="5">
    <source>
        <dbReference type="WBParaSite" id="jg3956"/>
    </source>
</evidence>
<protein>
    <submittedName>
        <fullName evidence="5">SWIM-type domain-containing protein</fullName>
    </submittedName>
</protein>
<keyword evidence="1" id="KW-0863">Zinc-finger</keyword>
<proteinExistence type="predicted"/>
<feature type="domain" description="SWIM-type" evidence="3">
    <location>
        <begin position="160"/>
        <end position="191"/>
    </location>
</feature>
<evidence type="ECO:0000313" key="4">
    <source>
        <dbReference type="Proteomes" id="UP000887574"/>
    </source>
</evidence>
<evidence type="ECO:0000259" key="3">
    <source>
        <dbReference type="PROSITE" id="PS50966"/>
    </source>
</evidence>
<evidence type="ECO:0000256" key="1">
    <source>
        <dbReference type="PROSITE-ProRule" id="PRU00325"/>
    </source>
</evidence>
<feature type="compositionally biased region" description="Polar residues" evidence="2">
    <location>
        <begin position="285"/>
        <end position="311"/>
    </location>
</feature>
<dbReference type="AlphaFoldDB" id="A0A915E9F9"/>
<dbReference type="WBParaSite" id="jg3956">
    <property type="protein sequence ID" value="jg3956"/>
    <property type="gene ID" value="jg3956"/>
</dbReference>
<organism evidence="4 5">
    <name type="scientific">Ditylenchus dipsaci</name>
    <dbReference type="NCBI Taxonomy" id="166011"/>
    <lineage>
        <taxon>Eukaryota</taxon>
        <taxon>Metazoa</taxon>
        <taxon>Ecdysozoa</taxon>
        <taxon>Nematoda</taxon>
        <taxon>Chromadorea</taxon>
        <taxon>Rhabditida</taxon>
        <taxon>Tylenchina</taxon>
        <taxon>Tylenchomorpha</taxon>
        <taxon>Sphaerularioidea</taxon>
        <taxon>Anguinidae</taxon>
        <taxon>Anguininae</taxon>
        <taxon>Ditylenchus</taxon>
    </lineage>
</organism>
<evidence type="ECO:0000256" key="2">
    <source>
        <dbReference type="SAM" id="MobiDB-lite"/>
    </source>
</evidence>
<name>A0A915E9F9_9BILA</name>
<dbReference type="InterPro" id="IPR007527">
    <property type="entry name" value="Znf_SWIM"/>
</dbReference>
<keyword evidence="1" id="KW-0479">Metal-binding</keyword>
<reference evidence="5" key="1">
    <citation type="submission" date="2022-11" db="UniProtKB">
        <authorList>
            <consortium name="WormBaseParasite"/>
        </authorList>
    </citation>
    <scope>IDENTIFICATION</scope>
</reference>
<dbReference type="PROSITE" id="PS50966">
    <property type="entry name" value="ZF_SWIM"/>
    <property type="match status" value="1"/>
</dbReference>
<feature type="region of interest" description="Disordered" evidence="2">
    <location>
        <begin position="360"/>
        <end position="380"/>
    </location>
</feature>